<sequence>MTPEQLLLVAQEFCAAYRTTVRDYAALAAAATASTATMDGVMVHANAEQAASALQNVLERVPALRTHNKEFAVFCANVYRQTCYTR</sequence>
<name>A0A1L7D0I4_9CORY</name>
<dbReference type="RefSeq" id="WP_075732148.1">
    <property type="nucleotide sequence ID" value="NZ_VXKJ01000053.1"/>
</dbReference>
<dbReference type="AlphaFoldDB" id="A0A1L7D0I4"/>
<proteinExistence type="predicted"/>
<organism evidence="1 2">
    <name type="scientific">Corynebacterium phocae</name>
    <dbReference type="NCBI Taxonomy" id="161895"/>
    <lineage>
        <taxon>Bacteria</taxon>
        <taxon>Bacillati</taxon>
        <taxon>Actinomycetota</taxon>
        <taxon>Actinomycetes</taxon>
        <taxon>Mycobacteriales</taxon>
        <taxon>Corynebacteriaceae</taxon>
        <taxon>Corynebacterium</taxon>
    </lineage>
</organism>
<dbReference type="EMBL" id="CP009249">
    <property type="protein sequence ID" value="APT91590.1"/>
    <property type="molecule type" value="Genomic_DNA"/>
</dbReference>
<keyword evidence="2" id="KW-1185">Reference proteome</keyword>
<protein>
    <submittedName>
        <fullName evidence="1">Toxin Fic</fullName>
    </submittedName>
</protein>
<evidence type="ECO:0000313" key="2">
    <source>
        <dbReference type="Proteomes" id="UP000185491"/>
    </source>
</evidence>
<evidence type="ECO:0000313" key="1">
    <source>
        <dbReference type="EMBL" id="APT91590.1"/>
    </source>
</evidence>
<dbReference type="KEGG" id="cpho:CPHO_00040"/>
<dbReference type="Proteomes" id="UP000185491">
    <property type="component" value="Chromosome"/>
</dbReference>
<accession>A0A1L7D0I4</accession>
<gene>
    <name evidence="1" type="ORF">CPHO_00040</name>
</gene>
<reference evidence="1 2" key="1">
    <citation type="submission" date="2014-08" db="EMBL/GenBank/DDBJ databases">
        <title>Complete genome sequence of Corynebacterium phocae M408/89/1(T)(=DSM 44612(T)), isolated from the common seal (Phoca vitulina).</title>
        <authorList>
            <person name="Ruckert C."/>
            <person name="Albersmeier A."/>
            <person name="Winkler A."/>
            <person name="Kalinowski J."/>
        </authorList>
    </citation>
    <scope>NUCLEOTIDE SEQUENCE [LARGE SCALE GENOMIC DNA]</scope>
    <source>
        <strain evidence="1 2">M408/89/1</strain>
    </source>
</reference>